<reference evidence="1" key="1">
    <citation type="journal article" date="2014" name="Int. J. Syst. Evol. Microbiol.">
        <title>Complete genome sequence of Corynebacterium casei LMG S-19264T (=DSM 44701T), isolated from a smear-ripened cheese.</title>
        <authorList>
            <consortium name="US DOE Joint Genome Institute (JGI-PGF)"/>
            <person name="Walter F."/>
            <person name="Albersmeier A."/>
            <person name="Kalinowski J."/>
            <person name="Ruckert C."/>
        </authorList>
    </citation>
    <scope>NUCLEOTIDE SEQUENCE</scope>
    <source>
        <strain evidence="1">CGMCC 1.15178</strain>
    </source>
</reference>
<proteinExistence type="predicted"/>
<dbReference type="EMBL" id="BMHP01000004">
    <property type="protein sequence ID" value="GGD88681.1"/>
    <property type="molecule type" value="Genomic_DNA"/>
</dbReference>
<protein>
    <submittedName>
        <fullName evidence="1">Uncharacterized protein</fullName>
    </submittedName>
</protein>
<reference evidence="1" key="2">
    <citation type="submission" date="2020-09" db="EMBL/GenBank/DDBJ databases">
        <authorList>
            <person name="Sun Q."/>
            <person name="Zhou Y."/>
        </authorList>
    </citation>
    <scope>NUCLEOTIDE SEQUENCE</scope>
    <source>
        <strain evidence="1">CGMCC 1.15178</strain>
    </source>
</reference>
<organism evidence="1 2">
    <name type="scientific">Paenibacillus nasutitermitis</name>
    <dbReference type="NCBI Taxonomy" id="1652958"/>
    <lineage>
        <taxon>Bacteria</taxon>
        <taxon>Bacillati</taxon>
        <taxon>Bacillota</taxon>
        <taxon>Bacilli</taxon>
        <taxon>Bacillales</taxon>
        <taxon>Paenibacillaceae</taxon>
        <taxon>Paenibacillus</taxon>
    </lineage>
</organism>
<accession>A0A917E1E1</accession>
<keyword evidence="2" id="KW-1185">Reference proteome</keyword>
<evidence type="ECO:0000313" key="1">
    <source>
        <dbReference type="EMBL" id="GGD88681.1"/>
    </source>
</evidence>
<dbReference type="Proteomes" id="UP000612456">
    <property type="component" value="Unassembled WGS sequence"/>
</dbReference>
<comment type="caution">
    <text evidence="1">The sequence shown here is derived from an EMBL/GenBank/DDBJ whole genome shotgun (WGS) entry which is preliminary data.</text>
</comment>
<sequence>MKCVFNGFCCRNDGNGVVFSLTSRVSANDDCGCGQVVGAEKNKIVADLLKSDAFKAKKQELLKQVTSEGMSPVNGLLER</sequence>
<evidence type="ECO:0000313" key="2">
    <source>
        <dbReference type="Proteomes" id="UP000612456"/>
    </source>
</evidence>
<name>A0A917E1E1_9BACL</name>
<gene>
    <name evidence="1" type="ORF">GCM10010911_54080</name>
</gene>
<dbReference type="AlphaFoldDB" id="A0A917E1E1"/>